<feature type="domain" description="STAS" evidence="1">
    <location>
        <begin position="63"/>
        <end position="160"/>
    </location>
</feature>
<evidence type="ECO:0000313" key="3">
    <source>
        <dbReference type="Proteomes" id="UP001595882"/>
    </source>
</evidence>
<organism evidence="2 3">
    <name type="scientific">Gracilibacillus xinjiangensis</name>
    <dbReference type="NCBI Taxonomy" id="1193282"/>
    <lineage>
        <taxon>Bacteria</taxon>
        <taxon>Bacillati</taxon>
        <taxon>Bacillota</taxon>
        <taxon>Bacilli</taxon>
        <taxon>Bacillales</taxon>
        <taxon>Bacillaceae</taxon>
        <taxon>Gracilibacillus</taxon>
    </lineage>
</organism>
<protein>
    <submittedName>
        <fullName evidence="2">STAS domain-containing protein</fullName>
    </submittedName>
</protein>
<dbReference type="InterPro" id="IPR036513">
    <property type="entry name" value="STAS_dom_sf"/>
</dbReference>
<dbReference type="SUPFAM" id="SSF52091">
    <property type="entry name" value="SpoIIaa-like"/>
    <property type="match status" value="1"/>
</dbReference>
<dbReference type="InterPro" id="IPR037208">
    <property type="entry name" value="Spo0E-like_sf"/>
</dbReference>
<dbReference type="EMBL" id="JBHSDT010000002">
    <property type="protein sequence ID" value="MFC4401955.1"/>
    <property type="molecule type" value="Genomic_DNA"/>
</dbReference>
<evidence type="ECO:0000259" key="1">
    <source>
        <dbReference type="PROSITE" id="PS50801"/>
    </source>
</evidence>
<reference evidence="3" key="1">
    <citation type="journal article" date="2019" name="Int. J. Syst. Evol. Microbiol.">
        <title>The Global Catalogue of Microorganisms (GCM) 10K type strain sequencing project: providing services to taxonomists for standard genome sequencing and annotation.</title>
        <authorList>
            <consortium name="The Broad Institute Genomics Platform"/>
            <consortium name="The Broad Institute Genome Sequencing Center for Infectious Disease"/>
            <person name="Wu L."/>
            <person name="Ma J."/>
        </authorList>
    </citation>
    <scope>NUCLEOTIDE SEQUENCE [LARGE SCALE GENOMIC DNA]</scope>
    <source>
        <strain evidence="3">CCUG 37865</strain>
    </source>
</reference>
<dbReference type="RefSeq" id="WP_390249055.1">
    <property type="nucleotide sequence ID" value="NZ_JBHSDT010000002.1"/>
</dbReference>
<keyword evidence="3" id="KW-1185">Reference proteome</keyword>
<dbReference type="Pfam" id="PF09388">
    <property type="entry name" value="SpoOE-like"/>
    <property type="match status" value="1"/>
</dbReference>
<dbReference type="InterPro" id="IPR018540">
    <property type="entry name" value="Spo0E-like"/>
</dbReference>
<evidence type="ECO:0000313" key="2">
    <source>
        <dbReference type="EMBL" id="MFC4401955.1"/>
    </source>
</evidence>
<accession>A0ABV8WQA3</accession>
<dbReference type="SUPFAM" id="SSF140500">
    <property type="entry name" value="BAS1536-like"/>
    <property type="match status" value="1"/>
</dbReference>
<name>A0ABV8WQA3_9BACI</name>
<dbReference type="CDD" id="cd07043">
    <property type="entry name" value="STAS_anti-anti-sigma_factors"/>
    <property type="match status" value="1"/>
</dbReference>
<dbReference type="Gene3D" id="4.10.280.10">
    <property type="entry name" value="Helix-loop-helix DNA-binding domain"/>
    <property type="match status" value="1"/>
</dbReference>
<dbReference type="InterPro" id="IPR002645">
    <property type="entry name" value="STAS_dom"/>
</dbReference>
<dbReference type="Pfam" id="PF01740">
    <property type="entry name" value="STAS"/>
    <property type="match status" value="1"/>
</dbReference>
<proteinExistence type="predicted"/>
<gene>
    <name evidence="2" type="ORF">ACFOY7_02440</name>
</gene>
<dbReference type="Proteomes" id="UP001595882">
    <property type="component" value="Unassembled WGS sequence"/>
</dbReference>
<dbReference type="InterPro" id="IPR036638">
    <property type="entry name" value="HLH_DNA-bd_sf"/>
</dbReference>
<dbReference type="PROSITE" id="PS50801">
    <property type="entry name" value="STAS"/>
    <property type="match status" value="1"/>
</dbReference>
<dbReference type="Gene3D" id="3.30.750.24">
    <property type="entry name" value="STAS domain"/>
    <property type="match status" value="1"/>
</dbReference>
<sequence>MFISLSESFQRKRDELFESAKNRPLTSKITVSHSQELDHFINHFQSKTYSEINISEMIDKHKLTIKLEGQLDLVTSCKLDNFIAQNKQKWKGIKKICIDLLNLNFFDTSGIQSIVSFMEEMKKKSIEISLITTKRTFEILNLMGVTQVFNDCNDQSFHKL</sequence>
<comment type="caution">
    <text evidence="2">The sequence shown here is derived from an EMBL/GenBank/DDBJ whole genome shotgun (WGS) entry which is preliminary data.</text>
</comment>